<dbReference type="SUPFAM" id="SSF109635">
    <property type="entry name" value="DnaK suppressor protein DksA, alpha-hairpin domain"/>
    <property type="match status" value="1"/>
</dbReference>
<dbReference type="SUPFAM" id="SSF57716">
    <property type="entry name" value="Glucocorticoid receptor-like (DNA-binding domain)"/>
    <property type="match status" value="1"/>
</dbReference>
<dbReference type="InterPro" id="IPR020460">
    <property type="entry name" value="Znf_C4-type_bac"/>
</dbReference>
<evidence type="ECO:0000259" key="6">
    <source>
        <dbReference type="Pfam" id="PF01258"/>
    </source>
</evidence>
<dbReference type="Gene3D" id="1.20.120.910">
    <property type="entry name" value="DksA, coiled-coil domain"/>
    <property type="match status" value="1"/>
</dbReference>
<dbReference type="Pfam" id="PF01258">
    <property type="entry name" value="zf-dskA_traR"/>
    <property type="match status" value="1"/>
</dbReference>
<feature type="compositionally biased region" description="Basic residues" evidence="5">
    <location>
        <begin position="1"/>
        <end position="20"/>
    </location>
</feature>
<dbReference type="PRINTS" id="PR00618">
    <property type="entry name" value="DKSAZNFINGER"/>
</dbReference>
<keyword evidence="2" id="KW-0863">Zinc-finger</keyword>
<dbReference type="PROSITE" id="PS01102">
    <property type="entry name" value="ZF_DKSA_1"/>
    <property type="match status" value="1"/>
</dbReference>
<protein>
    <recommendedName>
        <fullName evidence="6">Zinc finger DksA/TraR C4-type domain-containing protein</fullName>
    </recommendedName>
</protein>
<dbReference type="InterPro" id="IPR000962">
    <property type="entry name" value="Znf_DskA_TraR"/>
</dbReference>
<name>A0A917ZGM5_9ACTN</name>
<organism evidence="7 8">
    <name type="scientific">Wenjunlia tyrosinilytica</name>
    <dbReference type="NCBI Taxonomy" id="1544741"/>
    <lineage>
        <taxon>Bacteria</taxon>
        <taxon>Bacillati</taxon>
        <taxon>Actinomycetota</taxon>
        <taxon>Actinomycetes</taxon>
        <taxon>Kitasatosporales</taxon>
        <taxon>Streptomycetaceae</taxon>
        <taxon>Wenjunlia</taxon>
    </lineage>
</organism>
<accession>A0A917ZGM5</accession>
<feature type="domain" description="Zinc finger DksA/TraR C4-type" evidence="6">
    <location>
        <begin position="227"/>
        <end position="262"/>
    </location>
</feature>
<reference evidence="7" key="2">
    <citation type="submission" date="2020-09" db="EMBL/GenBank/DDBJ databases">
        <authorList>
            <person name="Sun Q."/>
            <person name="Zhou Y."/>
        </authorList>
    </citation>
    <scope>NUCLEOTIDE SEQUENCE</scope>
    <source>
        <strain evidence="7">CGMCC 4.7201</strain>
    </source>
</reference>
<dbReference type="PANTHER" id="PTHR33823">
    <property type="entry name" value="RNA POLYMERASE-BINDING TRANSCRIPTION FACTOR DKSA-RELATED"/>
    <property type="match status" value="1"/>
</dbReference>
<dbReference type="InterPro" id="IPR037187">
    <property type="entry name" value="DnaK_N"/>
</dbReference>
<dbReference type="AlphaFoldDB" id="A0A917ZGM5"/>
<evidence type="ECO:0000256" key="5">
    <source>
        <dbReference type="SAM" id="MobiDB-lite"/>
    </source>
</evidence>
<keyword evidence="3" id="KW-0862">Zinc</keyword>
<proteinExistence type="predicted"/>
<keyword evidence="1" id="KW-0479">Metal-binding</keyword>
<evidence type="ECO:0000313" key="8">
    <source>
        <dbReference type="Proteomes" id="UP000641932"/>
    </source>
</evidence>
<dbReference type="PROSITE" id="PS51128">
    <property type="entry name" value="ZF_DKSA_2"/>
    <property type="match status" value="1"/>
</dbReference>
<reference evidence="7" key="1">
    <citation type="journal article" date="2014" name="Int. J. Syst. Evol. Microbiol.">
        <title>Complete genome sequence of Corynebacterium casei LMG S-19264T (=DSM 44701T), isolated from a smear-ripened cheese.</title>
        <authorList>
            <consortium name="US DOE Joint Genome Institute (JGI-PGF)"/>
            <person name="Walter F."/>
            <person name="Albersmeier A."/>
            <person name="Kalinowski J."/>
            <person name="Ruckert C."/>
        </authorList>
    </citation>
    <scope>NUCLEOTIDE SEQUENCE</scope>
    <source>
        <strain evidence="7">CGMCC 4.7201</strain>
    </source>
</reference>
<keyword evidence="8" id="KW-1185">Reference proteome</keyword>
<feature type="compositionally biased region" description="Low complexity" evidence="5">
    <location>
        <begin position="42"/>
        <end position="88"/>
    </location>
</feature>
<evidence type="ECO:0000313" key="7">
    <source>
        <dbReference type="EMBL" id="GGO81754.1"/>
    </source>
</evidence>
<gene>
    <name evidence="7" type="ORF">GCM10012280_06770</name>
</gene>
<dbReference type="EMBL" id="BMMS01000002">
    <property type="protein sequence ID" value="GGO81754.1"/>
    <property type="molecule type" value="Genomic_DNA"/>
</dbReference>
<feature type="zinc finger region" description="dksA C4-type" evidence="4">
    <location>
        <begin position="232"/>
        <end position="256"/>
    </location>
</feature>
<evidence type="ECO:0000256" key="2">
    <source>
        <dbReference type="ARBA" id="ARBA00022771"/>
    </source>
</evidence>
<evidence type="ECO:0000256" key="4">
    <source>
        <dbReference type="PROSITE-ProRule" id="PRU00510"/>
    </source>
</evidence>
<dbReference type="PANTHER" id="PTHR33823:SF2">
    <property type="entry name" value="RNA POLYMERASE-BINDING TRANSCRIPTION FACTOR DKSA"/>
    <property type="match status" value="1"/>
</dbReference>
<feature type="compositionally biased region" description="Polar residues" evidence="5">
    <location>
        <begin position="89"/>
        <end position="99"/>
    </location>
</feature>
<sequence>MKKAAAKKAPAKGAVKKPAAKKSAAAGGVPAAKKAASKKAPAKAAAGKSAAVKTSAKKAAPGSTAAKKAAPGSTAAKRAAAAGGSKTGNHQTQKQQKTGARSVVAKKRATAVRTPAPAGSAVPKARAAAGVEPGELPVRTGEDPWTTEEVEELRAGLLADVERLNGEITAAQESISGLLRDSGDGAGDDDADTGTKNMSREHEMSLANNAREMLRQNEHALGRLETGTYGYCESCGNPIGKARLQAFPRATLCVECKQRQERR</sequence>
<evidence type="ECO:0000256" key="1">
    <source>
        <dbReference type="ARBA" id="ARBA00022723"/>
    </source>
</evidence>
<dbReference type="RefSeq" id="WP_229698137.1">
    <property type="nucleotide sequence ID" value="NZ_BMMS01000002.1"/>
</dbReference>
<feature type="region of interest" description="Disordered" evidence="5">
    <location>
        <begin position="175"/>
        <end position="198"/>
    </location>
</feature>
<dbReference type="Proteomes" id="UP000641932">
    <property type="component" value="Unassembled WGS sequence"/>
</dbReference>
<evidence type="ECO:0000256" key="3">
    <source>
        <dbReference type="ARBA" id="ARBA00022833"/>
    </source>
</evidence>
<feature type="compositionally biased region" description="Low complexity" evidence="5">
    <location>
        <begin position="21"/>
        <end position="34"/>
    </location>
</feature>
<feature type="region of interest" description="Disordered" evidence="5">
    <location>
        <begin position="1"/>
        <end position="147"/>
    </location>
</feature>
<comment type="caution">
    <text evidence="7">The sequence shown here is derived from an EMBL/GenBank/DDBJ whole genome shotgun (WGS) entry which is preliminary data.</text>
</comment>
<dbReference type="GO" id="GO:0008270">
    <property type="term" value="F:zinc ion binding"/>
    <property type="evidence" value="ECO:0007669"/>
    <property type="project" value="UniProtKB-KW"/>
</dbReference>
<dbReference type="InterPro" id="IPR020458">
    <property type="entry name" value="Znf_DskA_TraR_CS"/>
</dbReference>